<organism evidence="1 2">
    <name type="scientific">Knipowitschia caucasica</name>
    <name type="common">Caucasian dwarf goby</name>
    <name type="synonym">Pomatoschistus caucasicus</name>
    <dbReference type="NCBI Taxonomy" id="637954"/>
    <lineage>
        <taxon>Eukaryota</taxon>
        <taxon>Metazoa</taxon>
        <taxon>Chordata</taxon>
        <taxon>Craniata</taxon>
        <taxon>Vertebrata</taxon>
        <taxon>Euteleostomi</taxon>
        <taxon>Actinopterygii</taxon>
        <taxon>Neopterygii</taxon>
        <taxon>Teleostei</taxon>
        <taxon>Neoteleostei</taxon>
        <taxon>Acanthomorphata</taxon>
        <taxon>Gobiaria</taxon>
        <taxon>Gobiiformes</taxon>
        <taxon>Gobioidei</taxon>
        <taxon>Gobiidae</taxon>
        <taxon>Gobiinae</taxon>
        <taxon>Knipowitschia</taxon>
    </lineage>
</organism>
<sequence length="89" mass="9154">MCGKTASEVSAEGAPAFPRAAPVGFISAPPLICPSLPSRLCSCEFVPAPRIPVLLSGSSRHPKTSARQSGAKQQQQLLACGGGVCRSYL</sequence>
<protein>
    <submittedName>
        <fullName evidence="1">Uncharacterized protein</fullName>
    </submittedName>
</protein>
<proteinExistence type="predicted"/>
<accession>A0AAV2LNH0</accession>
<keyword evidence="2" id="KW-1185">Reference proteome</keyword>
<dbReference type="Proteomes" id="UP001497482">
    <property type="component" value="Chromosome 4"/>
</dbReference>
<gene>
    <name evidence="1" type="ORF">KC01_LOCUS31201</name>
</gene>
<evidence type="ECO:0000313" key="1">
    <source>
        <dbReference type="EMBL" id="CAL1603524.1"/>
    </source>
</evidence>
<reference evidence="1 2" key="1">
    <citation type="submission" date="2024-04" db="EMBL/GenBank/DDBJ databases">
        <authorList>
            <person name="Waldvogel A.-M."/>
            <person name="Schoenle A."/>
        </authorList>
    </citation>
    <scope>NUCLEOTIDE SEQUENCE [LARGE SCALE GENOMIC DNA]</scope>
</reference>
<name>A0AAV2LNH0_KNICA</name>
<dbReference type="EMBL" id="OZ035826">
    <property type="protein sequence ID" value="CAL1603524.1"/>
    <property type="molecule type" value="Genomic_DNA"/>
</dbReference>
<evidence type="ECO:0000313" key="2">
    <source>
        <dbReference type="Proteomes" id="UP001497482"/>
    </source>
</evidence>
<dbReference type="AlphaFoldDB" id="A0AAV2LNH0"/>